<geneLocation type="plasmid" evidence="2">
    <name>pDSM15236</name>
</geneLocation>
<dbReference type="KEGG" id="rfr:Rfer_4335"/>
<keyword evidence="1" id="KW-0614">Plasmid</keyword>
<dbReference type="AlphaFoldDB" id="Q21QC4"/>
<keyword evidence="2" id="KW-1185">Reference proteome</keyword>
<sequence>MGFLAYPTAISKIIWDMRVFQELLGDEVSDQLLCERFGVEVYRVRDTCFGEYPEDWLEVQDLDKFFVSTLAGSFDAEVVKAIPLAISVDKAQSLAVGHLGLRELPLPMARPTFSHETVELQSGEEVN</sequence>
<name>Q21QC4_ALBFT</name>
<dbReference type="HOGENOM" id="CLU_1968840_0_0_4"/>
<dbReference type="RefSeq" id="WP_011458718.1">
    <property type="nucleotide sequence ID" value="NC_007901.1"/>
</dbReference>
<evidence type="ECO:0000313" key="1">
    <source>
        <dbReference type="EMBL" id="ABD72021.1"/>
    </source>
</evidence>
<protein>
    <submittedName>
        <fullName evidence="1">Uncharacterized protein</fullName>
    </submittedName>
</protein>
<dbReference type="EMBL" id="CP000268">
    <property type="protein sequence ID" value="ABD72021.1"/>
    <property type="molecule type" value="Genomic_DNA"/>
</dbReference>
<organism evidence="1 2">
    <name type="scientific">Albidiferax ferrireducens (strain ATCC BAA-621 / DSM 15236 / T118)</name>
    <name type="common">Rhodoferax ferrireducens</name>
    <dbReference type="NCBI Taxonomy" id="338969"/>
    <lineage>
        <taxon>Bacteria</taxon>
        <taxon>Pseudomonadati</taxon>
        <taxon>Pseudomonadota</taxon>
        <taxon>Betaproteobacteria</taxon>
        <taxon>Burkholderiales</taxon>
        <taxon>Comamonadaceae</taxon>
        <taxon>Rhodoferax</taxon>
    </lineage>
</organism>
<dbReference type="Proteomes" id="UP000008332">
    <property type="component" value="Plasmid unnamed1"/>
</dbReference>
<evidence type="ECO:0000313" key="2">
    <source>
        <dbReference type="Proteomes" id="UP000008332"/>
    </source>
</evidence>
<proteinExistence type="predicted"/>
<gene>
    <name evidence="1" type="ordered locus">Rfer_4335</name>
</gene>
<accession>Q21QC4</accession>
<reference evidence="2" key="1">
    <citation type="submission" date="2006-02" db="EMBL/GenBank/DDBJ databases">
        <title>Complete sequence of plasmid 1 of Rhodoferax ferrireducens DSM 15236.</title>
        <authorList>
            <person name="Copeland A."/>
            <person name="Lucas S."/>
            <person name="Lapidus A."/>
            <person name="Barry K."/>
            <person name="Detter J.C."/>
            <person name="Glavina del Rio T."/>
            <person name="Hammon N."/>
            <person name="Israni S."/>
            <person name="Pitluck S."/>
            <person name="Brettin T."/>
            <person name="Bruce D."/>
            <person name="Han C."/>
            <person name="Tapia R."/>
            <person name="Gilna P."/>
            <person name="Kiss H."/>
            <person name="Schmutz J."/>
            <person name="Larimer F."/>
            <person name="Land M."/>
            <person name="Kyrpides N."/>
            <person name="Ivanova N."/>
            <person name="Richardson P."/>
        </authorList>
    </citation>
    <scope>NUCLEOTIDE SEQUENCE [LARGE SCALE GENOMIC DNA]</scope>
    <source>
        <strain evidence="2">ATCC BAA-621 / DSM 15236 / T118</strain>
        <plasmid evidence="2">Plasmid pDSM15236</plasmid>
    </source>
</reference>